<organism evidence="1 2">
    <name type="scientific">Prorocentrum cordatum</name>
    <dbReference type="NCBI Taxonomy" id="2364126"/>
    <lineage>
        <taxon>Eukaryota</taxon>
        <taxon>Sar</taxon>
        <taxon>Alveolata</taxon>
        <taxon>Dinophyceae</taxon>
        <taxon>Prorocentrales</taxon>
        <taxon>Prorocentraceae</taxon>
        <taxon>Prorocentrum</taxon>
    </lineage>
</organism>
<protein>
    <submittedName>
        <fullName evidence="1">Uncharacterized protein</fullName>
    </submittedName>
</protein>
<proteinExistence type="predicted"/>
<reference evidence="1" key="1">
    <citation type="submission" date="2023-10" db="EMBL/GenBank/DDBJ databases">
        <authorList>
            <person name="Chen Y."/>
            <person name="Shah S."/>
            <person name="Dougan E. K."/>
            <person name="Thang M."/>
            <person name="Chan C."/>
        </authorList>
    </citation>
    <scope>NUCLEOTIDE SEQUENCE [LARGE SCALE GENOMIC DNA]</scope>
</reference>
<gene>
    <name evidence="1" type="ORF">PCOR1329_LOCUS57792</name>
</gene>
<evidence type="ECO:0000313" key="2">
    <source>
        <dbReference type="Proteomes" id="UP001189429"/>
    </source>
</evidence>
<dbReference type="Proteomes" id="UP001189429">
    <property type="component" value="Unassembled WGS sequence"/>
</dbReference>
<sequence length="183" mass="20224">MWRVHLEGVPGYELDIPSFVPARAQLPFFMIVITCFISAMIQFKIAGPPSLANSSSSCIPERAKEVAKKAVQTVVLVCFLKGMINDVCIAWAYSMELLADGQPLLTVLWRGAKSYGLLVFTGPNADDAWKRIGLVSIYWDRLNVCALHRQRYSGGAHQETRCFSSGYPGFRRSASCAATSRGR</sequence>
<name>A0ABN9VGG7_9DINO</name>
<evidence type="ECO:0000313" key="1">
    <source>
        <dbReference type="EMBL" id="CAK0872277.1"/>
    </source>
</evidence>
<dbReference type="EMBL" id="CAUYUJ010017154">
    <property type="protein sequence ID" value="CAK0872277.1"/>
    <property type="molecule type" value="Genomic_DNA"/>
</dbReference>
<comment type="caution">
    <text evidence="1">The sequence shown here is derived from an EMBL/GenBank/DDBJ whole genome shotgun (WGS) entry which is preliminary data.</text>
</comment>
<keyword evidence="2" id="KW-1185">Reference proteome</keyword>
<accession>A0ABN9VGG7</accession>